<dbReference type="EMBL" id="LMWS01000031">
    <property type="protein sequence ID" value="KUN35771.1"/>
    <property type="molecule type" value="Genomic_DNA"/>
</dbReference>
<dbReference type="InterPro" id="IPR003594">
    <property type="entry name" value="HATPase_dom"/>
</dbReference>
<dbReference type="PANTHER" id="PTHR35526:SF3">
    <property type="entry name" value="ANTI-SIGMA-F FACTOR RSBW"/>
    <property type="match status" value="1"/>
</dbReference>
<gene>
    <name evidence="3" type="ORF">AQJ30_24145</name>
</gene>
<dbReference type="RefSeq" id="WP_067237738.1">
    <property type="nucleotide sequence ID" value="NZ_CP107760.1"/>
</dbReference>
<dbReference type="InterPro" id="IPR050267">
    <property type="entry name" value="Anti-sigma-factor_SerPK"/>
</dbReference>
<keyword evidence="1" id="KW-0418">Kinase</keyword>
<keyword evidence="1" id="KW-0808">Transferase</keyword>
<dbReference type="Proteomes" id="UP000053271">
    <property type="component" value="Unassembled WGS sequence"/>
</dbReference>
<dbReference type="PANTHER" id="PTHR35526">
    <property type="entry name" value="ANTI-SIGMA-F FACTOR RSBW-RELATED"/>
    <property type="match status" value="1"/>
</dbReference>
<evidence type="ECO:0000259" key="2">
    <source>
        <dbReference type="Pfam" id="PF13581"/>
    </source>
</evidence>
<name>A0A117QM10_9ACTN</name>
<feature type="domain" description="Histidine kinase/HSP90-like ATPase" evidence="2">
    <location>
        <begin position="11"/>
        <end position="106"/>
    </location>
</feature>
<protein>
    <recommendedName>
        <fullName evidence="2">Histidine kinase/HSP90-like ATPase domain-containing protein</fullName>
    </recommendedName>
</protein>
<comment type="caution">
    <text evidence="3">The sequence shown here is derived from an EMBL/GenBank/DDBJ whole genome shotgun (WGS) entry which is preliminary data.</text>
</comment>
<dbReference type="Pfam" id="PF13581">
    <property type="entry name" value="HATPase_c_2"/>
    <property type="match status" value="1"/>
</dbReference>
<dbReference type="CDD" id="cd16936">
    <property type="entry name" value="HATPase_RsbW-like"/>
    <property type="match status" value="1"/>
</dbReference>
<dbReference type="SUPFAM" id="SSF55874">
    <property type="entry name" value="ATPase domain of HSP90 chaperone/DNA topoisomerase II/histidine kinase"/>
    <property type="match status" value="1"/>
</dbReference>
<dbReference type="Gene3D" id="3.30.565.10">
    <property type="entry name" value="Histidine kinase-like ATPase, C-terminal domain"/>
    <property type="match status" value="1"/>
</dbReference>
<reference evidence="3 4" key="1">
    <citation type="submission" date="2015-10" db="EMBL/GenBank/DDBJ databases">
        <title>Draft genome sequence of Streptomyces longwoodensis DSM 41677, type strain for the species Streptomyces longwoodensis.</title>
        <authorList>
            <person name="Ruckert C."/>
            <person name="Winkler A."/>
            <person name="Kalinowski J."/>
            <person name="Kampfer P."/>
            <person name="Glaeser S."/>
        </authorList>
    </citation>
    <scope>NUCLEOTIDE SEQUENCE [LARGE SCALE GENOMIC DNA]</scope>
    <source>
        <strain evidence="3 4">DSM 41677</strain>
    </source>
</reference>
<evidence type="ECO:0000256" key="1">
    <source>
        <dbReference type="ARBA" id="ARBA00022527"/>
    </source>
</evidence>
<organism evidence="3 4">
    <name type="scientific">Streptomyces longwoodensis</name>
    <dbReference type="NCBI Taxonomy" id="68231"/>
    <lineage>
        <taxon>Bacteria</taxon>
        <taxon>Bacillati</taxon>
        <taxon>Actinomycetota</taxon>
        <taxon>Actinomycetes</taxon>
        <taxon>Kitasatosporales</taxon>
        <taxon>Streptomycetaceae</taxon>
        <taxon>Streptomyces</taxon>
    </lineage>
</organism>
<accession>A0A117QM10</accession>
<dbReference type="AlphaFoldDB" id="A0A117QM10"/>
<dbReference type="STRING" id="68231.AQJ30_24145"/>
<evidence type="ECO:0000313" key="4">
    <source>
        <dbReference type="Proteomes" id="UP000053271"/>
    </source>
</evidence>
<dbReference type="GeneID" id="91427681"/>
<sequence length="171" mass="18293">MPHSQIRFTVEATAAAVHSARHRVSRAVRSWTASSDDELSFRLELVASELLTNGLEHAGGPMLVEVVLDAGLLVIAVHDGSSTKPQPCDADVDDERGRGLALIEALCLFQGSDRTTAGKRCWAALPAASLLRPEVSELRHDAQDGGTEVDQARWSVTPAGEKLLSSIFPSI</sequence>
<dbReference type="InterPro" id="IPR036890">
    <property type="entry name" value="HATPase_C_sf"/>
</dbReference>
<keyword evidence="1" id="KW-0723">Serine/threonine-protein kinase</keyword>
<proteinExistence type="predicted"/>
<keyword evidence="4" id="KW-1185">Reference proteome</keyword>
<evidence type="ECO:0000313" key="3">
    <source>
        <dbReference type="EMBL" id="KUN35771.1"/>
    </source>
</evidence>
<dbReference type="GO" id="GO:0004674">
    <property type="term" value="F:protein serine/threonine kinase activity"/>
    <property type="evidence" value="ECO:0007669"/>
    <property type="project" value="UniProtKB-KW"/>
</dbReference>